<protein>
    <recommendedName>
        <fullName evidence="5">NAD(P)-dependent oxidoreductase</fullName>
    </recommendedName>
</protein>
<feature type="domain" description="Phosphogluconate dehydrogenase NAD-binding putative C-terminal" evidence="2">
    <location>
        <begin position="188"/>
        <end position="256"/>
    </location>
</feature>
<dbReference type="GO" id="GO:0050661">
    <property type="term" value="F:NADP binding"/>
    <property type="evidence" value="ECO:0007669"/>
    <property type="project" value="InterPro"/>
</dbReference>
<reference evidence="3" key="1">
    <citation type="journal article" date="2022" name="Int. J. Syst. Evol. Microbiol.">
        <title>Pseudomonas aegrilactucae sp. nov. and Pseudomonas morbosilactucae sp. nov., pathogens causing bacterial rot of lettuce in Japan.</title>
        <authorList>
            <person name="Sawada H."/>
            <person name="Fujikawa T."/>
            <person name="Satou M."/>
        </authorList>
    </citation>
    <scope>NUCLEOTIDE SEQUENCE</scope>
    <source>
        <strain evidence="3">0166_1</strain>
    </source>
</reference>
<evidence type="ECO:0000313" key="4">
    <source>
        <dbReference type="Proteomes" id="UP001162834"/>
    </source>
</evidence>
<keyword evidence="4" id="KW-1185">Reference proteome</keyword>
<dbReference type="Pfam" id="PF09130">
    <property type="entry name" value="DUF1932"/>
    <property type="match status" value="1"/>
</dbReference>
<name>A0A9E7C2T0_9ACTN</name>
<dbReference type="Gene3D" id="3.40.50.720">
    <property type="entry name" value="NAD(P)-binding Rossmann-like Domain"/>
    <property type="match status" value="1"/>
</dbReference>
<organism evidence="3 4">
    <name type="scientific">Capillimicrobium parvum</name>
    <dbReference type="NCBI Taxonomy" id="2884022"/>
    <lineage>
        <taxon>Bacteria</taxon>
        <taxon>Bacillati</taxon>
        <taxon>Actinomycetota</taxon>
        <taxon>Thermoleophilia</taxon>
        <taxon>Solirubrobacterales</taxon>
        <taxon>Capillimicrobiaceae</taxon>
        <taxon>Capillimicrobium</taxon>
    </lineage>
</organism>
<dbReference type="Gene3D" id="1.10.1040.10">
    <property type="entry name" value="N-(1-d-carboxylethyl)-l-norvaline Dehydrogenase, domain 2"/>
    <property type="match status" value="1"/>
</dbReference>
<evidence type="ECO:0000313" key="3">
    <source>
        <dbReference type="EMBL" id="UGS37962.1"/>
    </source>
</evidence>
<evidence type="ECO:0000259" key="1">
    <source>
        <dbReference type="Pfam" id="PF03446"/>
    </source>
</evidence>
<evidence type="ECO:0000259" key="2">
    <source>
        <dbReference type="Pfam" id="PF09130"/>
    </source>
</evidence>
<accession>A0A9E7C2T0</accession>
<dbReference type="InterPro" id="IPR008927">
    <property type="entry name" value="6-PGluconate_DH-like_C_sf"/>
</dbReference>
<sequence>MATVGVLHPGEMGAALGGGLTAAGTRVLWASEGRSAASAARADAAGLEDAGSVAQLAGASDVVLSVCPPHAAREVASAVAGAGFGGLFVDANAVSPATAAAVAAIVAGPGARYVDGGIVGPPPRRRADARLFLAGGAAHEAAALFAGTVVDARVVSADDATAASALKMAYAGWTKGSAALLLAVRAAARELGVEDELLAEWERSQPGLEERWDAAARAAAAKGWRWTGEMEEIADTLRAAGQPEGFHRAAAEVYRRR</sequence>
<dbReference type="RefSeq" id="WP_259312000.1">
    <property type="nucleotide sequence ID" value="NZ_CP087164.1"/>
</dbReference>
<dbReference type="InterPro" id="IPR006115">
    <property type="entry name" value="6PGDH_NADP-bd"/>
</dbReference>
<dbReference type="KEGG" id="sbae:DSM104329_04384"/>
<dbReference type="InterPro" id="IPR015814">
    <property type="entry name" value="Pgluconate_DH_NAD-bd_C"/>
</dbReference>
<dbReference type="Proteomes" id="UP001162834">
    <property type="component" value="Chromosome"/>
</dbReference>
<dbReference type="InterPro" id="IPR036291">
    <property type="entry name" value="NAD(P)-bd_dom_sf"/>
</dbReference>
<dbReference type="InterPro" id="IPR013328">
    <property type="entry name" value="6PGD_dom2"/>
</dbReference>
<dbReference type="Pfam" id="PF03446">
    <property type="entry name" value="NAD_binding_2"/>
    <property type="match status" value="1"/>
</dbReference>
<dbReference type="SUPFAM" id="SSF48179">
    <property type="entry name" value="6-phosphogluconate dehydrogenase C-terminal domain-like"/>
    <property type="match status" value="1"/>
</dbReference>
<proteinExistence type="predicted"/>
<evidence type="ECO:0008006" key="5">
    <source>
        <dbReference type="Google" id="ProtNLM"/>
    </source>
</evidence>
<feature type="domain" description="6-phosphogluconate dehydrogenase NADP-binding" evidence="1">
    <location>
        <begin position="4"/>
        <end position="140"/>
    </location>
</feature>
<dbReference type="SUPFAM" id="SSF51735">
    <property type="entry name" value="NAD(P)-binding Rossmann-fold domains"/>
    <property type="match status" value="1"/>
</dbReference>
<dbReference type="AlphaFoldDB" id="A0A9E7C2T0"/>
<gene>
    <name evidence="3" type="ORF">DSM104329_04384</name>
</gene>
<dbReference type="EMBL" id="CP087164">
    <property type="protein sequence ID" value="UGS37962.1"/>
    <property type="molecule type" value="Genomic_DNA"/>
</dbReference>